<proteinExistence type="predicted"/>
<evidence type="ECO:0000256" key="1">
    <source>
        <dbReference type="SAM" id="MobiDB-lite"/>
    </source>
</evidence>
<protein>
    <recommendedName>
        <fullName evidence="4">Periplasmic serine protease</fullName>
    </recommendedName>
</protein>
<dbReference type="OrthoDB" id="9806253at2"/>
<feature type="compositionally biased region" description="Basic and acidic residues" evidence="1">
    <location>
        <begin position="275"/>
        <end position="286"/>
    </location>
</feature>
<organism evidence="2 3">
    <name type="scientific">Nitrolancea hollandica Lb</name>
    <dbReference type="NCBI Taxonomy" id="1129897"/>
    <lineage>
        <taxon>Bacteria</taxon>
        <taxon>Pseudomonadati</taxon>
        <taxon>Thermomicrobiota</taxon>
        <taxon>Thermomicrobia</taxon>
        <taxon>Sphaerobacterales</taxon>
        <taxon>Sphaerobacterineae</taxon>
        <taxon>Sphaerobacteraceae</taxon>
        <taxon>Nitrolancea</taxon>
    </lineage>
</organism>
<evidence type="ECO:0008006" key="4">
    <source>
        <dbReference type="Google" id="ProtNLM"/>
    </source>
</evidence>
<dbReference type="GO" id="GO:0016020">
    <property type="term" value="C:membrane"/>
    <property type="evidence" value="ECO:0007669"/>
    <property type="project" value="InterPro"/>
</dbReference>
<feature type="region of interest" description="Disordered" evidence="1">
    <location>
        <begin position="262"/>
        <end position="286"/>
    </location>
</feature>
<comment type="caution">
    <text evidence="2">The sequence shown here is derived from an EMBL/GenBank/DDBJ whole genome shotgun (WGS) entry which is preliminary data.</text>
</comment>
<name>I4EGX6_9BACT</name>
<dbReference type="EMBL" id="CAGS01000211">
    <property type="protein sequence ID" value="CCF83938.1"/>
    <property type="molecule type" value="Genomic_DNA"/>
</dbReference>
<gene>
    <name evidence="2" type="ORF">NITHO_2890003</name>
</gene>
<sequence>MDLSTLFWAFVIFSFLSPMIQRRITDLRRLRAIRHLEQERHSRVITLIHRQESIALLGLPLARYIDIDDSEAILRAIRLTPPTLPIDLVIHTPGGLVLAAEQIAHALIRHQGPVTVFVPHYAMSGGTLVALAADAIVMDENAVLGPVDPQVSQYPAVSILKVVEQKPIAEIDDQTLILADVGGKALKQVYEMVVQILTSNGMTSEKAQALAGTLASGRWTHDYPINVEEAQQLGLRVTSKVPSPVYDLMNLYPQTAQRRPSVEYIPLPYQPSQPQRERREGRDRER</sequence>
<accession>I4EGX6</accession>
<dbReference type="Pfam" id="PF01972">
    <property type="entry name" value="SDH_protease"/>
    <property type="match status" value="1"/>
</dbReference>
<dbReference type="PANTHER" id="PTHR35984:SF1">
    <property type="entry name" value="PERIPLASMIC SERINE PROTEASE"/>
    <property type="match status" value="1"/>
</dbReference>
<dbReference type="Gene3D" id="3.90.226.10">
    <property type="entry name" value="2-enoyl-CoA Hydratase, Chain A, domain 1"/>
    <property type="match status" value="1"/>
</dbReference>
<dbReference type="RefSeq" id="WP_008477690.1">
    <property type="nucleotide sequence ID" value="NZ_CAGS01000211.1"/>
</dbReference>
<evidence type="ECO:0000313" key="2">
    <source>
        <dbReference type="EMBL" id="CCF83938.1"/>
    </source>
</evidence>
<reference evidence="2 3" key="1">
    <citation type="journal article" date="2012" name="ISME J.">
        <title>Nitrification expanded: discovery, physiology and genomics of a nitrite-oxidizing bacterium from the phylum Chloroflexi.</title>
        <authorList>
            <person name="Sorokin D.Y."/>
            <person name="Lucker S."/>
            <person name="Vejmelkova D."/>
            <person name="Kostrikina N.A."/>
            <person name="Kleerebezem R."/>
            <person name="Rijpstra W.I."/>
            <person name="Damste J.S."/>
            <person name="Le Paslier D."/>
            <person name="Muyzer G."/>
            <person name="Wagner M."/>
            <person name="van Loosdrecht M.C."/>
            <person name="Daims H."/>
        </authorList>
    </citation>
    <scope>NUCLEOTIDE SEQUENCE [LARGE SCALE GENOMIC DNA]</scope>
    <source>
        <strain evidence="3">none</strain>
    </source>
</reference>
<dbReference type="PANTHER" id="PTHR35984">
    <property type="entry name" value="PERIPLASMIC SERINE PROTEASE"/>
    <property type="match status" value="1"/>
</dbReference>
<dbReference type="Proteomes" id="UP000004221">
    <property type="component" value="Unassembled WGS sequence"/>
</dbReference>
<dbReference type="NCBIfam" id="NF047768">
    <property type="entry name" value="Clp_like_SDH"/>
    <property type="match status" value="1"/>
</dbReference>
<evidence type="ECO:0000313" key="3">
    <source>
        <dbReference type="Proteomes" id="UP000004221"/>
    </source>
</evidence>
<dbReference type="InterPro" id="IPR029045">
    <property type="entry name" value="ClpP/crotonase-like_dom_sf"/>
</dbReference>
<dbReference type="SUPFAM" id="SSF52096">
    <property type="entry name" value="ClpP/crotonase"/>
    <property type="match status" value="1"/>
</dbReference>
<keyword evidence="3" id="KW-1185">Reference proteome</keyword>
<dbReference type="InterPro" id="IPR002825">
    <property type="entry name" value="Pept_S49_ser-pept_pro"/>
</dbReference>
<dbReference type="AlphaFoldDB" id="I4EGX6"/>